<dbReference type="EMBL" id="CAJOBH010046742">
    <property type="protein sequence ID" value="CAF4358432.1"/>
    <property type="molecule type" value="Genomic_DNA"/>
</dbReference>
<dbReference type="PROSITE" id="PS50052">
    <property type="entry name" value="GUANYLATE_KINASE_2"/>
    <property type="match status" value="1"/>
</dbReference>
<dbReference type="EMBL" id="CAJOBJ010077438">
    <property type="protein sequence ID" value="CAF4486283.1"/>
    <property type="molecule type" value="Genomic_DNA"/>
</dbReference>
<dbReference type="Proteomes" id="UP000676336">
    <property type="component" value="Unassembled WGS sequence"/>
</dbReference>
<evidence type="ECO:0000313" key="3">
    <source>
        <dbReference type="EMBL" id="CAF4360717.1"/>
    </source>
</evidence>
<name>A0A8S2WXL3_9BILA</name>
<dbReference type="Proteomes" id="UP000681967">
    <property type="component" value="Unassembled WGS sequence"/>
</dbReference>
<evidence type="ECO:0000313" key="6">
    <source>
        <dbReference type="EMBL" id="CAF4486283.1"/>
    </source>
</evidence>
<proteinExistence type="predicted"/>
<evidence type="ECO:0000313" key="4">
    <source>
        <dbReference type="EMBL" id="CAF4467769.1"/>
    </source>
</evidence>
<dbReference type="EMBL" id="CAJOBI010073289">
    <property type="protein sequence ID" value="CAF4467769.1"/>
    <property type="molecule type" value="Genomic_DNA"/>
</dbReference>
<feature type="non-terminal residue" evidence="4">
    <location>
        <position position="1"/>
    </location>
</feature>
<dbReference type="InterPro" id="IPR027417">
    <property type="entry name" value="P-loop_NTPase"/>
</dbReference>
<accession>A0A8S2WXL3</accession>
<evidence type="ECO:0000259" key="1">
    <source>
        <dbReference type="PROSITE" id="PS50052"/>
    </source>
</evidence>
<sequence>VSGRAIRRLIKAGLYPISIYVKPRDTKWILENMGDEANEERAKQIYEKCNGVEQQFGHLFT</sequence>
<dbReference type="EMBL" id="CAJOBJ010077623">
    <property type="protein sequence ID" value="CAF4487015.1"/>
    <property type="molecule type" value="Genomic_DNA"/>
</dbReference>
<gene>
    <name evidence="2" type="ORF">BYL167_LOCUS29791</name>
    <name evidence="3" type="ORF">BYL167_LOCUS29890</name>
    <name evidence="6" type="ORF">GIL414_LOCUS34044</name>
    <name evidence="7" type="ORF">GIL414_LOCUS34080</name>
    <name evidence="4" type="ORF">SMN809_LOCUS33443</name>
    <name evidence="5" type="ORF">SMN809_LOCUS33520</name>
</gene>
<evidence type="ECO:0000313" key="2">
    <source>
        <dbReference type="EMBL" id="CAF4358432.1"/>
    </source>
</evidence>
<evidence type="ECO:0000313" key="5">
    <source>
        <dbReference type="EMBL" id="CAF4469518.1"/>
    </source>
</evidence>
<dbReference type="InterPro" id="IPR008144">
    <property type="entry name" value="Guanylate_kin-like_dom"/>
</dbReference>
<reference evidence="4" key="1">
    <citation type="submission" date="2021-02" db="EMBL/GenBank/DDBJ databases">
        <authorList>
            <person name="Nowell W R."/>
        </authorList>
    </citation>
    <scope>NUCLEOTIDE SEQUENCE</scope>
</reference>
<dbReference type="Gene3D" id="3.40.50.300">
    <property type="entry name" value="P-loop containing nucleotide triphosphate hydrolases"/>
    <property type="match status" value="1"/>
</dbReference>
<organism evidence="4 8">
    <name type="scientific">Rotaria magnacalcarata</name>
    <dbReference type="NCBI Taxonomy" id="392030"/>
    <lineage>
        <taxon>Eukaryota</taxon>
        <taxon>Metazoa</taxon>
        <taxon>Spiralia</taxon>
        <taxon>Gnathifera</taxon>
        <taxon>Rotifera</taxon>
        <taxon>Eurotatoria</taxon>
        <taxon>Bdelloidea</taxon>
        <taxon>Philodinida</taxon>
        <taxon>Philodinidae</taxon>
        <taxon>Rotaria</taxon>
    </lineage>
</organism>
<feature type="domain" description="Guanylate kinase-like" evidence="1">
    <location>
        <begin position="1"/>
        <end position="61"/>
    </location>
</feature>
<protein>
    <recommendedName>
        <fullName evidence="1">Guanylate kinase-like domain-containing protein</fullName>
    </recommendedName>
</protein>
<evidence type="ECO:0000313" key="7">
    <source>
        <dbReference type="EMBL" id="CAF4487015.1"/>
    </source>
</evidence>
<dbReference type="EMBL" id="CAJOBH010047148">
    <property type="protein sequence ID" value="CAF4360717.1"/>
    <property type="molecule type" value="Genomic_DNA"/>
</dbReference>
<dbReference type="AlphaFoldDB" id="A0A8S2WXL3"/>
<evidence type="ECO:0000313" key="8">
    <source>
        <dbReference type="Proteomes" id="UP000676336"/>
    </source>
</evidence>
<comment type="caution">
    <text evidence="4">The sequence shown here is derived from an EMBL/GenBank/DDBJ whole genome shotgun (WGS) entry which is preliminary data.</text>
</comment>
<dbReference type="EMBL" id="CAJOBI010073691">
    <property type="protein sequence ID" value="CAF4469518.1"/>
    <property type="molecule type" value="Genomic_DNA"/>
</dbReference>
<feature type="non-terminal residue" evidence="4">
    <location>
        <position position="61"/>
    </location>
</feature>
<dbReference type="Proteomes" id="UP000681720">
    <property type="component" value="Unassembled WGS sequence"/>
</dbReference>